<dbReference type="AlphaFoldDB" id="A0A6A4RV41"/>
<evidence type="ECO:0000259" key="4">
    <source>
        <dbReference type="PROSITE" id="PS50222"/>
    </source>
</evidence>
<reference evidence="5 6" key="1">
    <citation type="submission" date="2019-06" db="EMBL/GenBank/DDBJ databases">
        <title>Draft genomes of female and male turbot (Scophthalmus maximus).</title>
        <authorList>
            <person name="Xu H."/>
            <person name="Xu X.-W."/>
            <person name="Shao C."/>
            <person name="Chen S."/>
        </authorList>
    </citation>
    <scope>NUCLEOTIDE SEQUENCE [LARGE SCALE GENOMIC DNA]</scope>
    <source>
        <strain evidence="5">Ysfricsl-2016a</strain>
        <tissue evidence="5">Blood</tissue>
    </source>
</reference>
<dbReference type="GO" id="GO:0099509">
    <property type="term" value="P:regulation of presynaptic cytosolic calcium ion concentration"/>
    <property type="evidence" value="ECO:0007669"/>
    <property type="project" value="TreeGrafter"/>
</dbReference>
<dbReference type="InterPro" id="IPR011992">
    <property type="entry name" value="EF-hand-dom_pair"/>
</dbReference>
<feature type="compositionally biased region" description="Pro residues" evidence="3">
    <location>
        <begin position="451"/>
        <end position="465"/>
    </location>
</feature>
<comment type="caution">
    <text evidence="5">The sequence shown here is derived from an EMBL/GenBank/DDBJ whole genome shotgun (WGS) entry which is preliminary data.</text>
</comment>
<dbReference type="SMART" id="SM00054">
    <property type="entry name" value="EFh"/>
    <property type="match status" value="2"/>
</dbReference>
<evidence type="ECO:0000256" key="1">
    <source>
        <dbReference type="ARBA" id="ARBA00022723"/>
    </source>
</evidence>
<accession>A0A6A4RV41</accession>
<feature type="region of interest" description="Disordered" evidence="3">
    <location>
        <begin position="308"/>
        <end position="386"/>
    </location>
</feature>
<dbReference type="GO" id="GO:1900271">
    <property type="term" value="P:regulation of long-term synaptic potentiation"/>
    <property type="evidence" value="ECO:0007669"/>
    <property type="project" value="TreeGrafter"/>
</dbReference>
<keyword evidence="1" id="KW-0479">Metal-binding</keyword>
<dbReference type="GO" id="GO:0030425">
    <property type="term" value="C:dendrite"/>
    <property type="evidence" value="ECO:0007669"/>
    <property type="project" value="TreeGrafter"/>
</dbReference>
<feature type="compositionally biased region" description="Low complexity" evidence="3">
    <location>
        <begin position="430"/>
        <end position="445"/>
    </location>
</feature>
<dbReference type="GO" id="GO:0043195">
    <property type="term" value="C:terminal bouton"/>
    <property type="evidence" value="ECO:0007669"/>
    <property type="project" value="TreeGrafter"/>
</dbReference>
<dbReference type="FunFam" id="1.10.238.10:FF:000186">
    <property type="entry name" value="Secretagogin"/>
    <property type="match status" value="1"/>
</dbReference>
<dbReference type="PANTHER" id="PTHR19972">
    <property type="entry name" value="CALBINDIN"/>
    <property type="match status" value="1"/>
</dbReference>
<dbReference type="GO" id="GO:0005829">
    <property type="term" value="C:cytosol"/>
    <property type="evidence" value="ECO:0007669"/>
    <property type="project" value="TreeGrafter"/>
</dbReference>
<evidence type="ECO:0000256" key="2">
    <source>
        <dbReference type="ARBA" id="ARBA00022837"/>
    </source>
</evidence>
<proteinExistence type="predicted"/>
<gene>
    <name evidence="5" type="ORF">F2P81_022951</name>
</gene>
<dbReference type="InterPro" id="IPR002048">
    <property type="entry name" value="EF_hand_dom"/>
</dbReference>
<protein>
    <recommendedName>
        <fullName evidence="4">EF-hand domain-containing protein</fullName>
    </recommendedName>
</protein>
<dbReference type="GO" id="GO:0005634">
    <property type="term" value="C:nucleus"/>
    <property type="evidence" value="ECO:0007669"/>
    <property type="project" value="TreeGrafter"/>
</dbReference>
<dbReference type="PROSITE" id="PS50222">
    <property type="entry name" value="EF_HAND_2"/>
    <property type="match status" value="2"/>
</dbReference>
<feature type="compositionally biased region" description="Low complexity" evidence="3">
    <location>
        <begin position="316"/>
        <end position="338"/>
    </location>
</feature>
<dbReference type="PROSITE" id="PS00018">
    <property type="entry name" value="EF_HAND_1"/>
    <property type="match status" value="3"/>
</dbReference>
<dbReference type="InterPro" id="IPR018247">
    <property type="entry name" value="EF_Hand_1_Ca_BS"/>
</dbReference>
<dbReference type="Pfam" id="PF13499">
    <property type="entry name" value="EF-hand_7"/>
    <property type="match status" value="1"/>
</dbReference>
<keyword evidence="2" id="KW-0106">Calcium</keyword>
<feature type="domain" description="EF-hand" evidence="4">
    <location>
        <begin position="254"/>
        <end position="289"/>
    </location>
</feature>
<dbReference type="PANTHER" id="PTHR19972:SF15">
    <property type="entry name" value="SECRETAGOGIN"/>
    <property type="match status" value="1"/>
</dbReference>
<name>A0A6A4RV41_SCOMX</name>
<dbReference type="InterPro" id="IPR051001">
    <property type="entry name" value="Calbindin_Ca-bind"/>
</dbReference>
<feature type="compositionally biased region" description="Low complexity" evidence="3">
    <location>
        <begin position="483"/>
        <end position="494"/>
    </location>
</feature>
<evidence type="ECO:0000313" key="6">
    <source>
        <dbReference type="Proteomes" id="UP000438429"/>
    </source>
</evidence>
<dbReference type="Proteomes" id="UP000438429">
    <property type="component" value="Unassembled WGS sequence"/>
</dbReference>
<feature type="region of interest" description="Disordered" evidence="3">
    <location>
        <begin position="680"/>
        <end position="932"/>
    </location>
</feature>
<dbReference type="SUPFAM" id="SSF47473">
    <property type="entry name" value="EF-hand"/>
    <property type="match status" value="1"/>
</dbReference>
<dbReference type="PRINTS" id="PR01217">
    <property type="entry name" value="PRICHEXTENSN"/>
</dbReference>
<feature type="compositionally biased region" description="Polar residues" evidence="3">
    <location>
        <begin position="499"/>
        <end position="630"/>
    </location>
</feature>
<organism evidence="5 6">
    <name type="scientific">Scophthalmus maximus</name>
    <name type="common">Turbot</name>
    <name type="synonym">Psetta maxima</name>
    <dbReference type="NCBI Taxonomy" id="52904"/>
    <lineage>
        <taxon>Eukaryota</taxon>
        <taxon>Metazoa</taxon>
        <taxon>Chordata</taxon>
        <taxon>Craniata</taxon>
        <taxon>Vertebrata</taxon>
        <taxon>Euteleostomi</taxon>
        <taxon>Actinopterygii</taxon>
        <taxon>Neopterygii</taxon>
        <taxon>Teleostei</taxon>
        <taxon>Neoteleostei</taxon>
        <taxon>Acanthomorphata</taxon>
        <taxon>Carangaria</taxon>
        <taxon>Pleuronectiformes</taxon>
        <taxon>Pleuronectoidei</taxon>
        <taxon>Scophthalmidae</taxon>
        <taxon>Scophthalmus</taxon>
    </lineage>
</organism>
<feature type="region of interest" description="Disordered" evidence="3">
    <location>
        <begin position="415"/>
        <end position="651"/>
    </location>
</feature>
<feature type="domain" description="EF-hand" evidence="4">
    <location>
        <begin position="210"/>
        <end position="245"/>
    </location>
</feature>
<evidence type="ECO:0000256" key="3">
    <source>
        <dbReference type="SAM" id="MobiDB-lite"/>
    </source>
</evidence>
<dbReference type="Gene3D" id="1.10.238.10">
    <property type="entry name" value="EF-hand"/>
    <property type="match status" value="2"/>
</dbReference>
<dbReference type="GO" id="GO:0005509">
    <property type="term" value="F:calcium ion binding"/>
    <property type="evidence" value="ECO:0007669"/>
    <property type="project" value="InterPro"/>
</dbReference>
<feature type="compositionally biased region" description="Pro residues" evidence="3">
    <location>
        <begin position="697"/>
        <end position="903"/>
    </location>
</feature>
<sequence length="987" mass="110377">MDGAPERLDAAGFLQIWQRLDMNSKNRINHERRIRDSKLKCSLYKSYDFTHLFISILFYSIKKLIFVCDTLLTNTTTEDVTSRCTGHHGYIERKQLDDFFQHVLEKLGNKKTEEMTDDHIRRLRERFTSAQDRSADGRLQIQEVRRASADRGNMRSLRISLGAQMTVTRGDDGLRHIRCKSLVSMLQLSAVMLPEEENFLLLFRREMPLDDSVEFMRIWRNYDADSSGYISALELKGFLQDLLVQHRKSIGPEKLEEYTVTMMKMFDKNKDGRLDLNDLARVLLLSLVAFGPHAEALSYRSGGSSGVKPYFEHPEGSSGPAQPGGSPSRSGPSGSGSSDKLKPAAGGYSGSHGRQVDGYSRERSVSSYRPEPLIPSKPRENPTQPRYLSVNVLQTKDHMFNSTLQDNINKYQSGIASSNGIKRDSAQLSYQPQQPRYQPQWPSYPHRLPQPGYPAKPQLPQPQQPRYPAKPQLPQPQQPRYPAKPQLPAKPQQPGYQAKPQQPGYQAKPQQPGYQAKPQQPGYQAKPQQPGYQAKPQQPGYQAKPQQPGYQAKPQQPGYQAKPQQPGYQAKPQQPGYQAKPQQPGYQAKPQQPGYQAKPQQPGYQAKPQQPGYQAKPQQPGYQAKPQQPGYQAKPQLPQPQQPSSSVLQSKDAMWNFALSHEQQPHDFEIDVEPRSLRPTAVVAGYQPQRPGYPAKPQLPQPGYPAKPQLPQPGYPAKPQLPQPGYPAKPQLPQPGYPAKPQLPQPGYPAKPQLPQPGYPAKPQLPQPGYPAKPQLPQPGYPAKPQLPQPGYPAKPQLPQPGYPAKPQLPQPGYPAKPQLPQPGYPAKPQLPQPGYPAKPQLPQPGYPAKPQLPQPGYPAKPQLPQPGYPAKPQLPQPGYPAKPQLPQPGYPAKPQLPQPGYPAKPQQPRYQFPQPGYPAKPQQPSSSVLQSKDAMWDFALSQDGVYFDHNEQQPHNSKIDVGQRSFRPTAIVAPTHPASKRQWVLH</sequence>
<dbReference type="EMBL" id="VEVO01000021">
    <property type="protein sequence ID" value="KAF0024149.1"/>
    <property type="molecule type" value="Genomic_DNA"/>
</dbReference>
<evidence type="ECO:0000313" key="5">
    <source>
        <dbReference type="EMBL" id="KAF0024149.1"/>
    </source>
</evidence>